<keyword evidence="6" id="KW-0539">Nucleus</keyword>
<dbReference type="InterPro" id="IPR036612">
    <property type="entry name" value="KH_dom_type_1_sf"/>
</dbReference>
<dbReference type="InParanoid" id="A0A6P6Y4F5"/>
<sequence>MTDCVDYWKEPEFRPEDIKEPVFAESEFRVMFPDYRAPYLKQIWPKLTDFLRSKALDCVLDLVAKTMIVKTTPALKDPVAIVNARDLLRLLARSVPFHTAKNVFDDEVHCDIIKLSSFVSNNDKLARRRQRLIGPDASTLKAIELLTQCQLFIAGQTACVVGPWKGLKKCNKLITDCMKNIHPVYSLKQLMVERALAQNPAMANKDWTPYLPKYKRTLQKRRKVVKK</sequence>
<dbReference type="Gene3D" id="3.30.1370.10">
    <property type="entry name" value="K Homology domain, type 1"/>
    <property type="match status" value="2"/>
</dbReference>
<keyword evidence="3" id="KW-0690">Ribosome biogenesis</keyword>
<dbReference type="OMA" id="VEDCIAY"/>
<comment type="similarity">
    <text evidence="2">Belongs to the KRR1 family.</text>
</comment>
<dbReference type="InterPro" id="IPR041174">
    <property type="entry name" value="KRR1-like_KH1"/>
</dbReference>
<reference evidence="12" key="1">
    <citation type="submission" date="2025-08" db="UniProtKB">
        <authorList>
            <consortium name="RefSeq"/>
        </authorList>
    </citation>
    <scope>IDENTIFICATION</scope>
    <source>
        <strain evidence="12">Airmid</strain>
    </source>
</reference>
<dbReference type="GO" id="GO:0032040">
    <property type="term" value="C:small-subunit processome"/>
    <property type="evidence" value="ECO:0007669"/>
    <property type="project" value="TreeGrafter"/>
</dbReference>
<evidence type="ECO:0000313" key="11">
    <source>
        <dbReference type="Proteomes" id="UP000515146"/>
    </source>
</evidence>
<evidence type="ECO:0000259" key="10">
    <source>
        <dbReference type="Pfam" id="PF21800"/>
    </source>
</evidence>
<dbReference type="PANTHER" id="PTHR12581:SF0">
    <property type="entry name" value="KRR1 SMALL SUBUNIT PROCESSOME COMPONENT HOMOLOG"/>
    <property type="match status" value="1"/>
</dbReference>
<evidence type="ECO:0000256" key="6">
    <source>
        <dbReference type="ARBA" id="ARBA00023242"/>
    </source>
</evidence>
<dbReference type="KEGG" id="dpte:113794441"/>
<dbReference type="GO" id="GO:0006364">
    <property type="term" value="P:rRNA processing"/>
    <property type="evidence" value="ECO:0007669"/>
    <property type="project" value="UniProtKB-KW"/>
</dbReference>
<dbReference type="GO" id="GO:0003723">
    <property type="term" value="F:RNA binding"/>
    <property type="evidence" value="ECO:0007669"/>
    <property type="project" value="UniProtKB-KW"/>
</dbReference>
<evidence type="ECO:0000256" key="5">
    <source>
        <dbReference type="ARBA" id="ARBA00022884"/>
    </source>
</evidence>
<keyword evidence="7" id="KW-0687">Ribonucleoprotein</keyword>
<protein>
    <recommendedName>
        <fullName evidence="8">KRR-R motif-containing protein 1</fullName>
    </recommendedName>
</protein>
<dbReference type="Proteomes" id="UP000515146">
    <property type="component" value="Unplaced"/>
</dbReference>
<dbReference type="AlphaFoldDB" id="A0A6P6Y4F5"/>
<evidence type="ECO:0000256" key="3">
    <source>
        <dbReference type="ARBA" id="ARBA00022517"/>
    </source>
</evidence>
<dbReference type="InterPro" id="IPR024166">
    <property type="entry name" value="rRNA_assembly_KRR1"/>
</dbReference>
<evidence type="ECO:0000256" key="7">
    <source>
        <dbReference type="ARBA" id="ARBA00023274"/>
    </source>
</evidence>
<organism evidence="11 12">
    <name type="scientific">Dermatophagoides pteronyssinus</name>
    <name type="common">European house dust mite</name>
    <dbReference type="NCBI Taxonomy" id="6956"/>
    <lineage>
        <taxon>Eukaryota</taxon>
        <taxon>Metazoa</taxon>
        <taxon>Ecdysozoa</taxon>
        <taxon>Arthropoda</taxon>
        <taxon>Chelicerata</taxon>
        <taxon>Arachnida</taxon>
        <taxon>Acari</taxon>
        <taxon>Acariformes</taxon>
        <taxon>Sarcoptiformes</taxon>
        <taxon>Astigmata</taxon>
        <taxon>Psoroptidia</taxon>
        <taxon>Analgoidea</taxon>
        <taxon>Pyroglyphidae</taxon>
        <taxon>Dermatophagoidinae</taxon>
        <taxon>Dermatophagoides</taxon>
    </lineage>
</organism>
<dbReference type="Pfam" id="PF17903">
    <property type="entry name" value="KH_KRR1_1st"/>
    <property type="match status" value="1"/>
</dbReference>
<comment type="subcellular location">
    <subcellularLocation>
        <location evidence="1">Nucleus</location>
        <location evidence="1">Nucleolus</location>
    </subcellularLocation>
</comment>
<name>A0A6P6Y4F5_DERPT</name>
<accession>A0A6P6Y4F5</accession>
<dbReference type="PANTHER" id="PTHR12581">
    <property type="entry name" value="HIV-1 REV BINDING PROTEIN 2, 3"/>
    <property type="match status" value="1"/>
</dbReference>
<dbReference type="Pfam" id="PF21800">
    <property type="entry name" value="KH_KRR1_2nd"/>
    <property type="match status" value="1"/>
</dbReference>
<evidence type="ECO:0000256" key="8">
    <source>
        <dbReference type="ARBA" id="ARBA00032993"/>
    </source>
</evidence>
<evidence type="ECO:0000313" key="12">
    <source>
        <dbReference type="RefSeq" id="XP_027200363.1"/>
    </source>
</evidence>
<keyword evidence="11" id="KW-1185">Reference proteome</keyword>
<dbReference type="InterPro" id="IPR048549">
    <property type="entry name" value="KRR1-like_KH2_euk"/>
</dbReference>
<gene>
    <name evidence="12" type="primary">LOC113794441</name>
</gene>
<keyword evidence="5" id="KW-0694">RNA-binding</keyword>
<keyword evidence="4" id="KW-0698">rRNA processing</keyword>
<dbReference type="RefSeq" id="XP_027200363.1">
    <property type="nucleotide sequence ID" value="XM_027344562.1"/>
</dbReference>
<evidence type="ECO:0000256" key="2">
    <source>
        <dbReference type="ARBA" id="ARBA00009344"/>
    </source>
</evidence>
<dbReference type="OrthoDB" id="441223at2759"/>
<dbReference type="CDD" id="cd22394">
    <property type="entry name" value="KH-I_KRR1_rpt2"/>
    <property type="match status" value="1"/>
</dbReference>
<evidence type="ECO:0000256" key="1">
    <source>
        <dbReference type="ARBA" id="ARBA00004604"/>
    </source>
</evidence>
<feature type="domain" description="KRR1 small subunit processome component first KH" evidence="9">
    <location>
        <begin position="26"/>
        <end position="106"/>
    </location>
</feature>
<evidence type="ECO:0000256" key="4">
    <source>
        <dbReference type="ARBA" id="ARBA00022552"/>
    </source>
</evidence>
<dbReference type="InterPro" id="IPR048548">
    <property type="entry name" value="KRR1-like_KH2"/>
</dbReference>
<evidence type="ECO:0000259" key="9">
    <source>
        <dbReference type="Pfam" id="PF17903"/>
    </source>
</evidence>
<feature type="domain" description="KRR1 small subunit processome component second KH" evidence="10">
    <location>
        <begin position="108"/>
        <end position="197"/>
    </location>
</feature>
<proteinExistence type="inferred from homology"/>
<dbReference type="SUPFAM" id="SSF54791">
    <property type="entry name" value="Eukaryotic type KH-domain (KH-domain type I)"/>
    <property type="match status" value="1"/>
</dbReference>